<dbReference type="OrthoDB" id="367221at2759"/>
<dbReference type="AlphaFoldDB" id="A0A3P6TJW4"/>
<dbReference type="InterPro" id="IPR004114">
    <property type="entry name" value="THUMP_dom"/>
</dbReference>
<dbReference type="PANTHER" id="PTHR13452:SF10">
    <property type="entry name" value="THUMP DOMAIN-CONTAINING PROTEIN 1"/>
    <property type="match status" value="1"/>
</dbReference>
<dbReference type="Gene3D" id="3.30.2300.10">
    <property type="entry name" value="THUMP superfamily"/>
    <property type="match status" value="1"/>
</dbReference>
<dbReference type="STRING" id="42156.A0A3P6TJW4"/>
<dbReference type="SUPFAM" id="SSF143437">
    <property type="entry name" value="THUMP domain-like"/>
    <property type="match status" value="1"/>
</dbReference>
<organism evidence="2 3">
    <name type="scientific">Litomosoides sigmodontis</name>
    <name type="common">Filarial nematode worm</name>
    <dbReference type="NCBI Taxonomy" id="42156"/>
    <lineage>
        <taxon>Eukaryota</taxon>
        <taxon>Metazoa</taxon>
        <taxon>Ecdysozoa</taxon>
        <taxon>Nematoda</taxon>
        <taxon>Chromadorea</taxon>
        <taxon>Rhabditida</taxon>
        <taxon>Spirurina</taxon>
        <taxon>Spiruromorpha</taxon>
        <taxon>Filarioidea</taxon>
        <taxon>Onchocercidae</taxon>
        <taxon>Litomosoides</taxon>
    </lineage>
</organism>
<proteinExistence type="predicted"/>
<dbReference type="GO" id="GO:0003723">
    <property type="term" value="F:RNA binding"/>
    <property type="evidence" value="ECO:0007669"/>
    <property type="project" value="InterPro"/>
</dbReference>
<dbReference type="CDD" id="cd11717">
    <property type="entry name" value="THUMP_THUMPD1_like"/>
    <property type="match status" value="1"/>
</dbReference>
<dbReference type="InterPro" id="IPR040183">
    <property type="entry name" value="THUMPD1-like"/>
</dbReference>
<feature type="domain" description="THUMP" evidence="1">
    <location>
        <begin position="159"/>
        <end position="242"/>
    </location>
</feature>
<evidence type="ECO:0000313" key="2">
    <source>
        <dbReference type="EMBL" id="VDK83609.1"/>
    </source>
</evidence>
<accession>A0A3P6TJW4</accession>
<evidence type="ECO:0000259" key="1">
    <source>
        <dbReference type="Pfam" id="PF02926"/>
    </source>
</evidence>
<dbReference type="GO" id="GO:0006400">
    <property type="term" value="P:tRNA modification"/>
    <property type="evidence" value="ECO:0007669"/>
    <property type="project" value="InterPro"/>
</dbReference>
<dbReference type="PANTHER" id="PTHR13452">
    <property type="entry name" value="THUMP DOMAIN CONTAINING PROTEIN 1-RELATED"/>
    <property type="match status" value="1"/>
</dbReference>
<dbReference type="EMBL" id="UYRX01000541">
    <property type="protein sequence ID" value="VDK83609.1"/>
    <property type="molecule type" value="Genomic_DNA"/>
</dbReference>
<evidence type="ECO:0000313" key="3">
    <source>
        <dbReference type="Proteomes" id="UP000277928"/>
    </source>
</evidence>
<name>A0A3P6TJW4_LITSI</name>
<protein>
    <recommendedName>
        <fullName evidence="1">THUMP domain-containing protein</fullName>
    </recommendedName>
</protein>
<keyword evidence="3" id="KW-1185">Reference proteome</keyword>
<sequence>MEKSKKRRNHFRYNQNVKQKWVESGCCGLLFTCNGNEKQAVREAYNVIEQALEIWKKDNALDDSDDNRKATNSGCDEEDVADSVKRFCDQARSENKNVKERKIWQRPTGANNCLFFVVKDINDQNVYDFVDNLVEMVLRERCCRLLQRVWPVEKTCRVDMVELDTEVSRLISRHFHSTEDGKWPTYLFDFKARNNDSLEKGDVMDMVLLALKQLAPDSHVSLDNPHIVVLIQIVHKSVMLSCIKHFMARRRLSLHHKEIKL</sequence>
<gene>
    <name evidence="2" type="ORF">NLS_LOCUS6283</name>
</gene>
<dbReference type="Pfam" id="PF02926">
    <property type="entry name" value="THUMP"/>
    <property type="match status" value="1"/>
</dbReference>
<dbReference type="Proteomes" id="UP000277928">
    <property type="component" value="Unassembled WGS sequence"/>
</dbReference>
<dbReference type="OMA" id="KRFCDQA"/>
<reference evidence="2 3" key="1">
    <citation type="submission" date="2018-08" db="EMBL/GenBank/DDBJ databases">
        <authorList>
            <person name="Laetsch R D."/>
            <person name="Stevens L."/>
            <person name="Kumar S."/>
            <person name="Blaxter L. M."/>
        </authorList>
    </citation>
    <scope>NUCLEOTIDE SEQUENCE [LARGE SCALE GENOMIC DNA]</scope>
</reference>